<dbReference type="OrthoDB" id="9759431at2"/>
<dbReference type="Gene3D" id="2.60.200.20">
    <property type="match status" value="1"/>
</dbReference>
<dbReference type="PANTHER" id="PTHR33121:SF76">
    <property type="entry name" value="SIGNALING PROTEIN"/>
    <property type="match status" value="1"/>
</dbReference>
<dbReference type="CDD" id="cd00060">
    <property type="entry name" value="FHA"/>
    <property type="match status" value="1"/>
</dbReference>
<dbReference type="EMBL" id="CP000859">
    <property type="protein sequence ID" value="ABW68795.1"/>
    <property type="molecule type" value="Genomic_DNA"/>
</dbReference>
<dbReference type="STRING" id="96561.Dole_2992"/>
<dbReference type="HOGENOM" id="CLU_758485_0_0_7"/>
<evidence type="ECO:0000313" key="4">
    <source>
        <dbReference type="Proteomes" id="UP000008561"/>
    </source>
</evidence>
<feature type="domain" description="FHA" evidence="1">
    <location>
        <begin position="35"/>
        <end position="84"/>
    </location>
</feature>
<dbReference type="Pfam" id="PF00563">
    <property type="entry name" value="EAL"/>
    <property type="match status" value="1"/>
</dbReference>
<reference evidence="3 4" key="1">
    <citation type="submission" date="2007-10" db="EMBL/GenBank/DDBJ databases">
        <title>Complete sequence of Desulfococcus oleovorans Hxd3.</title>
        <authorList>
            <consortium name="US DOE Joint Genome Institute"/>
            <person name="Copeland A."/>
            <person name="Lucas S."/>
            <person name="Lapidus A."/>
            <person name="Barry K."/>
            <person name="Glavina del Rio T."/>
            <person name="Dalin E."/>
            <person name="Tice H."/>
            <person name="Pitluck S."/>
            <person name="Kiss H."/>
            <person name="Brettin T."/>
            <person name="Bruce D."/>
            <person name="Detter J.C."/>
            <person name="Han C."/>
            <person name="Schmutz J."/>
            <person name="Larimer F."/>
            <person name="Land M."/>
            <person name="Hauser L."/>
            <person name="Kyrpides N."/>
            <person name="Kim E."/>
            <person name="Wawrik B."/>
            <person name="Richardson P."/>
        </authorList>
    </citation>
    <scope>NUCLEOTIDE SEQUENCE [LARGE SCALE GENOMIC DNA]</scope>
    <source>
        <strain evidence="4">DSM 6200 / JCM 39069 / Hxd3</strain>
    </source>
</reference>
<dbReference type="PANTHER" id="PTHR33121">
    <property type="entry name" value="CYCLIC DI-GMP PHOSPHODIESTERASE PDEF"/>
    <property type="match status" value="1"/>
</dbReference>
<dbReference type="Gene3D" id="3.20.20.450">
    <property type="entry name" value="EAL domain"/>
    <property type="match status" value="1"/>
</dbReference>
<dbReference type="eggNOG" id="COG2200">
    <property type="taxonomic scope" value="Bacteria"/>
</dbReference>
<dbReference type="SUPFAM" id="SSF49879">
    <property type="entry name" value="SMAD/FHA domain"/>
    <property type="match status" value="1"/>
</dbReference>
<gene>
    <name evidence="3" type="ordered locus">Dole_2992</name>
</gene>
<name>A8ZZ22_DESOH</name>
<protein>
    <submittedName>
        <fullName evidence="3">Diguanylate phosphodiesterase</fullName>
    </submittedName>
</protein>
<proteinExistence type="predicted"/>
<dbReference type="CDD" id="cd01948">
    <property type="entry name" value="EAL"/>
    <property type="match status" value="1"/>
</dbReference>
<dbReference type="Pfam" id="PF00498">
    <property type="entry name" value="FHA"/>
    <property type="match status" value="1"/>
</dbReference>
<dbReference type="InterPro" id="IPR000253">
    <property type="entry name" value="FHA_dom"/>
</dbReference>
<dbReference type="InterPro" id="IPR050706">
    <property type="entry name" value="Cyclic-di-GMP_PDE-like"/>
</dbReference>
<dbReference type="Proteomes" id="UP000008561">
    <property type="component" value="Chromosome"/>
</dbReference>
<feature type="domain" description="EAL" evidence="2">
    <location>
        <begin position="129"/>
        <end position="377"/>
    </location>
</feature>
<dbReference type="InterPro" id="IPR035919">
    <property type="entry name" value="EAL_sf"/>
</dbReference>
<dbReference type="SMART" id="SM00052">
    <property type="entry name" value="EAL"/>
    <property type="match status" value="1"/>
</dbReference>
<dbReference type="InterPro" id="IPR001633">
    <property type="entry name" value="EAL_dom"/>
</dbReference>
<dbReference type="GO" id="GO:0071111">
    <property type="term" value="F:cyclic-guanylate-specific phosphodiesterase activity"/>
    <property type="evidence" value="ECO:0007669"/>
    <property type="project" value="InterPro"/>
</dbReference>
<dbReference type="KEGG" id="dol:Dole_2992"/>
<dbReference type="eggNOG" id="COG1716">
    <property type="taxonomic scope" value="Bacteria"/>
</dbReference>
<dbReference type="InterPro" id="IPR008984">
    <property type="entry name" value="SMAD_FHA_dom_sf"/>
</dbReference>
<dbReference type="PROSITE" id="PS50883">
    <property type="entry name" value="EAL"/>
    <property type="match status" value="1"/>
</dbReference>
<sequence>MKTGANTTEGRGQWYLEAAADANREWMVAIEAVPFVIGREKDCNLTLTDSLVSRHHCEIHISGDHLWIRDLNSKNGTFVNSRQMDQAELLKPGDLVSIGKFQFNIKYFTPDAGLTVDDTLSLGDLSNYDLSLEPRLRAMIAQQSVIIHFQPVFNISSASVLGYEILGRTTDENLPADATTLFDMAEWFGCDAELSSLFREAGVGIGKHLPGSPLLFVNATSSEISRMDRLVESLGRVHDLAPANRVVLELNEKAANDTTEIARLRTALNDLNMGLAFDDFGVGQTRLAELAKAPPDFLKFDISLIRKIHLAPKRLHQMVATFVTAARDLEISSLAEGIECAEEADVCRNLGFQFAQGFFYGRPLPINEIHTTGFPETGATGQAPACP</sequence>
<accession>A8ZZ22</accession>
<dbReference type="SMART" id="SM00240">
    <property type="entry name" value="FHA"/>
    <property type="match status" value="1"/>
</dbReference>
<dbReference type="RefSeq" id="WP_012176406.1">
    <property type="nucleotide sequence ID" value="NC_009943.1"/>
</dbReference>
<evidence type="ECO:0000259" key="2">
    <source>
        <dbReference type="PROSITE" id="PS50883"/>
    </source>
</evidence>
<dbReference type="SUPFAM" id="SSF141868">
    <property type="entry name" value="EAL domain-like"/>
    <property type="match status" value="1"/>
</dbReference>
<dbReference type="PROSITE" id="PS50006">
    <property type="entry name" value="FHA_DOMAIN"/>
    <property type="match status" value="1"/>
</dbReference>
<evidence type="ECO:0000313" key="3">
    <source>
        <dbReference type="EMBL" id="ABW68795.1"/>
    </source>
</evidence>
<dbReference type="AlphaFoldDB" id="A8ZZ22"/>
<keyword evidence="4" id="KW-1185">Reference proteome</keyword>
<evidence type="ECO:0000259" key="1">
    <source>
        <dbReference type="PROSITE" id="PS50006"/>
    </source>
</evidence>
<organism evidence="3 4">
    <name type="scientific">Desulfosudis oleivorans (strain DSM 6200 / JCM 39069 / Hxd3)</name>
    <name type="common">Desulfococcus oleovorans</name>
    <dbReference type="NCBI Taxonomy" id="96561"/>
    <lineage>
        <taxon>Bacteria</taxon>
        <taxon>Pseudomonadati</taxon>
        <taxon>Thermodesulfobacteriota</taxon>
        <taxon>Desulfobacteria</taxon>
        <taxon>Desulfobacterales</taxon>
        <taxon>Desulfosudaceae</taxon>
        <taxon>Desulfosudis</taxon>
    </lineage>
</organism>